<comment type="caution">
    <text evidence="1">The sequence shown here is derived from an EMBL/GenBank/DDBJ whole genome shotgun (WGS) entry which is preliminary data.</text>
</comment>
<evidence type="ECO:0000313" key="2">
    <source>
        <dbReference type="Proteomes" id="UP000005723"/>
    </source>
</evidence>
<accession>D4E2R2</accession>
<dbReference type="AlphaFoldDB" id="D4E2R2"/>
<keyword evidence="2" id="KW-1185">Reference proteome</keyword>
<dbReference type="EMBL" id="ADBY01000042">
    <property type="protein sequence ID" value="EFE95826.1"/>
    <property type="molecule type" value="Genomic_DNA"/>
</dbReference>
<dbReference type="HOGENOM" id="CLU_3205187_0_0_6"/>
<dbReference type="Proteomes" id="UP000005723">
    <property type="component" value="Unassembled WGS sequence"/>
</dbReference>
<organism evidence="1 2">
    <name type="scientific">Serratia odorifera DSM 4582</name>
    <dbReference type="NCBI Taxonomy" id="667129"/>
    <lineage>
        <taxon>Bacteria</taxon>
        <taxon>Pseudomonadati</taxon>
        <taxon>Pseudomonadota</taxon>
        <taxon>Gammaproteobacteria</taxon>
        <taxon>Enterobacterales</taxon>
        <taxon>Yersiniaceae</taxon>
        <taxon>Serratia</taxon>
    </lineage>
</organism>
<reference evidence="1 2" key="1">
    <citation type="submission" date="2010-01" db="EMBL/GenBank/DDBJ databases">
        <authorList>
            <person name="Muzny D."/>
            <person name="Qin X."/>
            <person name="Deng J."/>
            <person name="Jiang H."/>
            <person name="Liu Y."/>
            <person name="Qu J."/>
            <person name="Song X.-Z."/>
            <person name="Zhang L."/>
            <person name="Thornton R."/>
            <person name="Coyle M."/>
            <person name="Francisco L."/>
            <person name="Jackson L."/>
            <person name="Javaid M."/>
            <person name="Korchina V."/>
            <person name="Kovar C."/>
            <person name="Mata R."/>
            <person name="Mathew T."/>
            <person name="Ngo R."/>
            <person name="Nguyen L."/>
            <person name="Nguyen N."/>
            <person name="Okwuonu G."/>
            <person name="Ongeri F."/>
            <person name="Pham C."/>
            <person name="Simmons D."/>
            <person name="Wilczek-Boney K."/>
            <person name="Hale W."/>
            <person name="Jakkamsetti A."/>
            <person name="Pham P."/>
            <person name="Ruth R."/>
            <person name="San Lucas F."/>
            <person name="Warren J."/>
            <person name="Zhang J."/>
            <person name="Zhao Z."/>
            <person name="Zhou C."/>
            <person name="Zhu D."/>
            <person name="Lee S."/>
            <person name="Bess C."/>
            <person name="Blankenburg K."/>
            <person name="Forbes L."/>
            <person name="Fu Q."/>
            <person name="Gubbala S."/>
            <person name="Hirani K."/>
            <person name="Jayaseelan J.C."/>
            <person name="Lara F."/>
            <person name="Munidasa M."/>
            <person name="Palculict T."/>
            <person name="Patil S."/>
            <person name="Pu L.-L."/>
            <person name="Saada N."/>
            <person name="Tang L."/>
            <person name="Weissenberger G."/>
            <person name="Zhu Y."/>
            <person name="Hemphill L."/>
            <person name="Shang Y."/>
            <person name="Youmans B."/>
            <person name="Ayvaz T."/>
            <person name="Ross M."/>
            <person name="Santibanez J."/>
            <person name="Aqrawi P."/>
            <person name="Gross S."/>
            <person name="Joshi V."/>
            <person name="Fowler G."/>
            <person name="Nazareth L."/>
            <person name="Reid J."/>
            <person name="Worley K."/>
            <person name="Petrosino J."/>
            <person name="Highlander S."/>
            <person name="Gibbs R."/>
        </authorList>
    </citation>
    <scope>NUCLEOTIDE SEQUENCE [LARGE SCALE GENOMIC DNA]</scope>
    <source>
        <strain evidence="1 2">DSM 4582</strain>
    </source>
</reference>
<proteinExistence type="predicted"/>
<name>D4E2R2_SEROD</name>
<sequence>MLIQYLNILFNKASTICYFNGELTKIFAARFHAHRGRMPTDIKEK</sequence>
<protein>
    <submittedName>
        <fullName evidence="1">Uncharacterized protein</fullName>
    </submittedName>
</protein>
<gene>
    <name evidence="1" type="ORF">HMPREF0758_2462</name>
</gene>
<dbReference type="STRING" id="667129.HMPREF0758_2462"/>
<evidence type="ECO:0000313" key="1">
    <source>
        <dbReference type="EMBL" id="EFE95826.1"/>
    </source>
</evidence>